<name>A0ABW8EY07_9BURK</name>
<keyword evidence="2" id="KW-1185">Reference proteome</keyword>
<organism evidence="1 2">
    <name type="scientific">Herbaspirillum chlorophenolicum</name>
    <dbReference type="NCBI Taxonomy" id="211589"/>
    <lineage>
        <taxon>Bacteria</taxon>
        <taxon>Pseudomonadati</taxon>
        <taxon>Pseudomonadota</taxon>
        <taxon>Betaproteobacteria</taxon>
        <taxon>Burkholderiales</taxon>
        <taxon>Oxalobacteraceae</taxon>
        <taxon>Herbaspirillum</taxon>
    </lineage>
</organism>
<evidence type="ECO:0000313" key="2">
    <source>
        <dbReference type="Proteomes" id="UP001617427"/>
    </source>
</evidence>
<gene>
    <name evidence="1" type="ORF">ACIPEN_07640</name>
</gene>
<dbReference type="RefSeq" id="WP_402699397.1">
    <property type="nucleotide sequence ID" value="NZ_JBIUZV010000003.1"/>
</dbReference>
<sequence>MNLQDAGDMPEMLAMQETCAVRQSTFSKVHENFVTAKRCFHIREKHHRERQPR</sequence>
<dbReference type="Proteomes" id="UP001617427">
    <property type="component" value="Unassembled WGS sequence"/>
</dbReference>
<evidence type="ECO:0000313" key="1">
    <source>
        <dbReference type="EMBL" id="MFJ3045683.1"/>
    </source>
</evidence>
<protein>
    <submittedName>
        <fullName evidence="1">Uncharacterized protein</fullName>
    </submittedName>
</protein>
<dbReference type="EMBL" id="JBIUZV010000003">
    <property type="protein sequence ID" value="MFJ3045683.1"/>
    <property type="molecule type" value="Genomic_DNA"/>
</dbReference>
<comment type="caution">
    <text evidence="1">The sequence shown here is derived from an EMBL/GenBank/DDBJ whole genome shotgun (WGS) entry which is preliminary data.</text>
</comment>
<proteinExistence type="predicted"/>
<reference evidence="1 2" key="1">
    <citation type="submission" date="2024-10" db="EMBL/GenBank/DDBJ databases">
        <title>The Natural Products Discovery Center: Release of the First 8490 Sequenced Strains for Exploring Actinobacteria Biosynthetic Diversity.</title>
        <authorList>
            <person name="Kalkreuter E."/>
            <person name="Kautsar S.A."/>
            <person name="Yang D."/>
            <person name="Bader C.D."/>
            <person name="Teijaro C.N."/>
            <person name="Fluegel L."/>
            <person name="Davis C.M."/>
            <person name="Simpson J.R."/>
            <person name="Lauterbach L."/>
            <person name="Steele A.D."/>
            <person name="Gui C."/>
            <person name="Meng S."/>
            <person name="Li G."/>
            <person name="Viehrig K."/>
            <person name="Ye F."/>
            <person name="Su P."/>
            <person name="Kiefer A.F."/>
            <person name="Nichols A."/>
            <person name="Cepeda A.J."/>
            <person name="Yan W."/>
            <person name="Fan B."/>
            <person name="Jiang Y."/>
            <person name="Adhikari A."/>
            <person name="Zheng C.-J."/>
            <person name="Schuster L."/>
            <person name="Cowan T.M."/>
            <person name="Smanski M.J."/>
            <person name="Chevrette M.G."/>
            <person name="De Carvalho L.P.S."/>
            <person name="Shen B."/>
        </authorList>
    </citation>
    <scope>NUCLEOTIDE SEQUENCE [LARGE SCALE GENOMIC DNA]</scope>
    <source>
        <strain evidence="1 2">NPDC087045</strain>
    </source>
</reference>
<accession>A0ABW8EY07</accession>